<keyword evidence="3" id="KW-1185">Reference proteome</keyword>
<evidence type="ECO:0000313" key="3">
    <source>
        <dbReference type="Proteomes" id="UP000033457"/>
    </source>
</evidence>
<dbReference type="SUPFAM" id="SSF56784">
    <property type="entry name" value="HAD-like"/>
    <property type="match status" value="1"/>
</dbReference>
<accession>A0A0F6R1N5</accession>
<dbReference type="NCBIfam" id="TIGR01460">
    <property type="entry name" value="HAD-SF-IIA"/>
    <property type="match status" value="1"/>
</dbReference>
<dbReference type="PANTHER" id="PTHR19288:SF95">
    <property type="entry name" value="D-GLYCEROL 3-PHOSPHATE PHOSPHATASE"/>
    <property type="match status" value="1"/>
</dbReference>
<reference evidence="2 4" key="2">
    <citation type="submission" date="2018-12" db="EMBL/GenBank/DDBJ databases">
        <authorList>
            <consortium name="Pathogen Informatics"/>
        </authorList>
    </citation>
    <scope>NUCLEOTIDE SEQUENCE [LARGE SCALE GENOMIC DNA]</scope>
    <source>
        <strain evidence="2 4">NCTC949</strain>
    </source>
</reference>
<dbReference type="GO" id="GO:0005737">
    <property type="term" value="C:cytoplasm"/>
    <property type="evidence" value="ECO:0007669"/>
    <property type="project" value="TreeGrafter"/>
</dbReference>
<reference evidence="1 3" key="1">
    <citation type="journal article" date="2015" name="Genome Announc.">
        <title>Complete Genome Sequence of Corynebacterium kutscheri DSM 20755, a Corynebacterial Type Strain with Remarkably Low G+C Content of Chromosomal DNA.</title>
        <authorList>
            <person name="Ruckert C."/>
            <person name="Albersmeier A."/>
            <person name="Winkler A."/>
            <person name="Tauch A."/>
        </authorList>
    </citation>
    <scope>NUCLEOTIDE SEQUENCE [LARGE SCALE GENOMIC DNA]</scope>
    <source>
        <strain evidence="1 3">DSM 20755</strain>
    </source>
</reference>
<keyword evidence="2" id="KW-0378">Hydrolase</keyword>
<dbReference type="EC" id="3.-.-.-" evidence="2"/>
<organism evidence="1 3">
    <name type="scientific">Corynebacterium kutscheri</name>
    <dbReference type="NCBI Taxonomy" id="35755"/>
    <lineage>
        <taxon>Bacteria</taxon>
        <taxon>Bacillati</taxon>
        <taxon>Actinomycetota</taxon>
        <taxon>Actinomycetes</taxon>
        <taxon>Mycobacteriales</taxon>
        <taxon>Corynebacteriaceae</taxon>
        <taxon>Corynebacterium</taxon>
    </lineage>
</organism>
<dbReference type="PANTHER" id="PTHR19288">
    <property type="entry name" value="4-NITROPHENYLPHOSPHATASE-RELATED"/>
    <property type="match status" value="1"/>
</dbReference>
<dbReference type="GO" id="GO:0016791">
    <property type="term" value="F:phosphatase activity"/>
    <property type="evidence" value="ECO:0007669"/>
    <property type="project" value="TreeGrafter"/>
</dbReference>
<dbReference type="Proteomes" id="UP000033457">
    <property type="component" value="Chromosome"/>
</dbReference>
<dbReference type="AlphaFoldDB" id="A0A0F6R1N5"/>
<dbReference type="Pfam" id="PF13242">
    <property type="entry name" value="Hydrolase_like"/>
    <property type="match status" value="1"/>
</dbReference>
<gene>
    <name evidence="2" type="primary">nagD</name>
    <name evidence="2" type="ORF">NCTC949_01536</name>
    <name evidence="1" type="ORF">UL82_04845</name>
</gene>
<evidence type="ECO:0000313" key="2">
    <source>
        <dbReference type="EMBL" id="VEH07057.1"/>
    </source>
</evidence>
<evidence type="ECO:0000313" key="4">
    <source>
        <dbReference type="Proteomes" id="UP000271380"/>
    </source>
</evidence>
<dbReference type="InterPro" id="IPR023214">
    <property type="entry name" value="HAD_sf"/>
</dbReference>
<name>A0A0F6R1N5_9CORY</name>
<dbReference type="EMBL" id="CP011312">
    <property type="protein sequence ID" value="AKE41148.1"/>
    <property type="molecule type" value="Genomic_DNA"/>
</dbReference>
<dbReference type="Proteomes" id="UP000271380">
    <property type="component" value="Chromosome"/>
</dbReference>
<dbReference type="InterPro" id="IPR006357">
    <property type="entry name" value="HAD-SF_hydro_IIA"/>
</dbReference>
<sequence>MSLLDIYDALLFDLDGTVWEGGRPLPDAPEVINASPVPVVYITNNASRGPVAVAELLNGMNITTTSDQILTSAMAAVELVTDQFPVGSPVYVLGSDSFKELVTQAGLKVVVSADENPVAVIHGHNPDTGWAQLSEAALAIRRGAKYFASNLDTTLPSERGLLVGNGSMVAALVSATGVTPISAGKPEPAMFYSAQRKLSAIKPLAIGDRLNTDIAGGVAAGMDSLHVLTGVSLHWALLRAIPEERPTYVADGLIDLHRTPEELLPGPQGSFTALFDGDTLVLSGGNNTSTATEALRSAIACAWTKPEAFNGEVRAEGQHAQRAVGQWQ</sequence>
<dbReference type="RefSeq" id="WP_046439281.1">
    <property type="nucleotide sequence ID" value="NZ_CP011312.1"/>
</dbReference>
<evidence type="ECO:0000313" key="1">
    <source>
        <dbReference type="EMBL" id="AKE41148.1"/>
    </source>
</evidence>
<dbReference type="Gene3D" id="3.40.50.1000">
    <property type="entry name" value="HAD superfamily/HAD-like"/>
    <property type="match status" value="2"/>
</dbReference>
<dbReference type="EMBL" id="LR134377">
    <property type="protein sequence ID" value="VEH07057.1"/>
    <property type="molecule type" value="Genomic_DNA"/>
</dbReference>
<dbReference type="Pfam" id="PF13344">
    <property type="entry name" value="Hydrolase_6"/>
    <property type="match status" value="1"/>
</dbReference>
<proteinExistence type="predicted"/>
<protein>
    <submittedName>
        <fullName evidence="2">Haloacid dehalogenase (HAD) superfamily hydrolase</fullName>
        <ecNumber evidence="2">3.-.-.-</ecNumber>
    </submittedName>
    <submittedName>
        <fullName evidence="1">Putative sugar phosphatase of HAD superfamily</fullName>
    </submittedName>
</protein>
<dbReference type="OrthoDB" id="3400930at2"/>
<dbReference type="InterPro" id="IPR036412">
    <property type="entry name" value="HAD-like_sf"/>
</dbReference>
<dbReference type="HOGENOM" id="CLU_043473_1_0_11"/>
<dbReference type="KEGG" id="cku:UL82_04845"/>
<dbReference type="STRING" id="35755.UL82_04845"/>